<gene>
    <name evidence="4" type="ORF">GHC21_00400</name>
</gene>
<evidence type="ECO:0000256" key="2">
    <source>
        <dbReference type="ARBA" id="ARBA00007703"/>
    </source>
</evidence>
<dbReference type="SUPFAM" id="SSF140566">
    <property type="entry name" value="FlgN-like"/>
    <property type="match status" value="1"/>
</dbReference>
<name>A0ABX6DHW9_KLUIN</name>
<evidence type="ECO:0000313" key="4">
    <source>
        <dbReference type="EMBL" id="QGH28208.1"/>
    </source>
</evidence>
<keyword evidence="3" id="KW-1005">Bacterial flagellum biogenesis</keyword>
<dbReference type="InterPro" id="IPR007809">
    <property type="entry name" value="FlgN-like"/>
</dbReference>
<protein>
    <submittedName>
        <fullName evidence="4">Flagellar protein FlgN</fullName>
    </submittedName>
</protein>
<dbReference type="InterPro" id="IPR036679">
    <property type="entry name" value="FlgN-like_sf"/>
</dbReference>
<accession>A0ABX6DHW9</accession>
<sequence length="145" mass="16532">MTNAAQRVKALIQDMAEDRKHYHNLTVLLEKQRHHIVARDAVAMDAINEQMMALYQQLSQHSQQRYQVLAQLGIDANTEGMKTLIARLPAAHRPTVNTLWQGLQQQAAHCQTANEYNGALMNMQQEILGNLLNSTEPENWLYQQG</sequence>
<dbReference type="Gene3D" id="1.20.58.300">
    <property type="entry name" value="FlgN-like"/>
    <property type="match status" value="1"/>
</dbReference>
<dbReference type="EMBL" id="CP045845">
    <property type="protein sequence ID" value="QGH28208.1"/>
    <property type="molecule type" value="Genomic_DNA"/>
</dbReference>
<evidence type="ECO:0000313" key="5">
    <source>
        <dbReference type="Proteomes" id="UP000344450"/>
    </source>
</evidence>
<proteinExistence type="inferred from homology"/>
<evidence type="ECO:0000256" key="1">
    <source>
        <dbReference type="ARBA" id="ARBA00002397"/>
    </source>
</evidence>
<keyword evidence="4" id="KW-0969">Cilium</keyword>
<dbReference type="RefSeq" id="WP_153741853.1">
    <property type="nucleotide sequence ID" value="NZ_CP045843.1"/>
</dbReference>
<organism evidence="4 5">
    <name type="scientific">Kluyvera intermedia</name>
    <name type="common">Enterobacter intermedius</name>
    <dbReference type="NCBI Taxonomy" id="61648"/>
    <lineage>
        <taxon>Bacteria</taxon>
        <taxon>Pseudomonadati</taxon>
        <taxon>Pseudomonadota</taxon>
        <taxon>Gammaproteobacteria</taxon>
        <taxon>Enterobacterales</taxon>
        <taxon>Enterobacteriaceae</taxon>
        <taxon>Kluyvera</taxon>
    </lineage>
</organism>
<comment type="similarity">
    <text evidence="2">Belongs to the FlgN family.</text>
</comment>
<dbReference type="Pfam" id="PF05130">
    <property type="entry name" value="FlgN"/>
    <property type="match status" value="1"/>
</dbReference>
<reference evidence="4 5" key="1">
    <citation type="submission" date="2019-10" db="EMBL/GenBank/DDBJ databases">
        <title>Complete genome sequencing of drug resistant plasmids in Kluyvera intermedia.</title>
        <authorList>
            <person name="Ke C."/>
            <person name="Jian S."/>
        </authorList>
    </citation>
    <scope>NUCLEOTIDE SEQUENCE [LARGE SCALE GENOMIC DNA]</scope>
    <source>
        <strain evidence="4 5">N2-1</strain>
    </source>
</reference>
<dbReference type="GeneID" id="91970824"/>
<keyword evidence="4" id="KW-0966">Cell projection</keyword>
<keyword evidence="5" id="KW-1185">Reference proteome</keyword>
<evidence type="ECO:0000256" key="3">
    <source>
        <dbReference type="ARBA" id="ARBA00022795"/>
    </source>
</evidence>
<dbReference type="Proteomes" id="UP000344450">
    <property type="component" value="Chromosome"/>
</dbReference>
<keyword evidence="4" id="KW-0282">Flagellum</keyword>
<comment type="function">
    <text evidence="1">Required for the efficient initiation of filament assembly.</text>
</comment>